<sequence>SSGYADPSNNLKAIQSRNGNKIIMDDNSGSMFISDNGGSSSLYDGAGNFQVSANSNITLNVGNSSAFVTMDSSGKITIEGNTNIELKVGNSLIAITENDITIDSKTIEVKGKDEINMTSKNNTITGNTKTTIDGMEVAINPTGDVNIQPDGGNVVIKGTEVDIN</sequence>
<protein>
    <recommendedName>
        <fullName evidence="3">DUF2345 domain-containing protein</fullName>
    </recommendedName>
</protein>
<evidence type="ECO:0008006" key="3">
    <source>
        <dbReference type="Google" id="ProtNLM"/>
    </source>
</evidence>
<comment type="caution">
    <text evidence="1">The sequence shown here is derived from an EMBL/GenBank/DDBJ whole genome shotgun (WGS) entry which is preliminary data.</text>
</comment>
<proteinExistence type="predicted"/>
<gene>
    <name evidence="1" type="ORF">IBL28_17255</name>
</gene>
<feature type="non-terminal residue" evidence="1">
    <location>
        <position position="1"/>
    </location>
</feature>
<dbReference type="AlphaFoldDB" id="A0A926Q3L8"/>
<dbReference type="EMBL" id="JACVDC010000070">
    <property type="protein sequence ID" value="MBC9797722.1"/>
    <property type="molecule type" value="Genomic_DNA"/>
</dbReference>
<keyword evidence="2" id="KW-1185">Reference proteome</keyword>
<reference evidence="1 2" key="1">
    <citation type="submission" date="2020-09" db="EMBL/GenBank/DDBJ databases">
        <title>Sinomicrobium weinanense sp. nov., a halophilic bacteria isolated from saline-alkali soil.</title>
        <authorList>
            <person name="Wu P."/>
            <person name="Ren H."/>
            <person name="Mei Y."/>
            <person name="Liang Y."/>
            <person name="Chen Z."/>
        </authorList>
    </citation>
    <scope>NUCLEOTIDE SEQUENCE [LARGE SCALE GENOMIC DNA]</scope>
    <source>
        <strain evidence="1 2">FJxs</strain>
    </source>
</reference>
<dbReference type="Proteomes" id="UP000653730">
    <property type="component" value="Unassembled WGS sequence"/>
</dbReference>
<accession>A0A926Q3L8</accession>
<evidence type="ECO:0000313" key="1">
    <source>
        <dbReference type="EMBL" id="MBC9797722.1"/>
    </source>
</evidence>
<name>A0A926Q3L8_9FLAO</name>
<evidence type="ECO:0000313" key="2">
    <source>
        <dbReference type="Proteomes" id="UP000653730"/>
    </source>
</evidence>
<organism evidence="1 2">
    <name type="scientific">Sinomicrobium weinanense</name>
    <dbReference type="NCBI Taxonomy" id="2842200"/>
    <lineage>
        <taxon>Bacteria</taxon>
        <taxon>Pseudomonadati</taxon>
        <taxon>Bacteroidota</taxon>
        <taxon>Flavobacteriia</taxon>
        <taxon>Flavobacteriales</taxon>
        <taxon>Flavobacteriaceae</taxon>
        <taxon>Sinomicrobium</taxon>
    </lineage>
</organism>